<evidence type="ECO:0000313" key="2">
    <source>
        <dbReference type="EMBL" id="ASC69475.1"/>
    </source>
</evidence>
<dbReference type="Proteomes" id="UP000191901">
    <property type="component" value="Chromosome"/>
</dbReference>
<organism evidence="2 3">
    <name type="scientific">Halomicronema hongdechloris C2206</name>
    <dbReference type="NCBI Taxonomy" id="1641165"/>
    <lineage>
        <taxon>Bacteria</taxon>
        <taxon>Bacillati</taxon>
        <taxon>Cyanobacteriota</taxon>
        <taxon>Cyanophyceae</taxon>
        <taxon>Nodosilineales</taxon>
        <taxon>Nodosilineaceae</taxon>
        <taxon>Halomicronema</taxon>
    </lineage>
</organism>
<dbReference type="AlphaFoldDB" id="A0A1Z3HGT3"/>
<proteinExistence type="predicted"/>
<reference evidence="2 3" key="1">
    <citation type="journal article" date="2016" name="Biochim. Biophys. Acta">
        <title>Characterization of red-shifted phycobilisomes isolated from the chlorophyll f-containing cyanobacterium Halomicronema hongdechloris.</title>
        <authorList>
            <person name="Li Y."/>
            <person name="Lin Y."/>
            <person name="Garvey C.J."/>
            <person name="Birch D."/>
            <person name="Corkery R.W."/>
            <person name="Loughlin P.C."/>
            <person name="Scheer H."/>
            <person name="Willows R.D."/>
            <person name="Chen M."/>
        </authorList>
    </citation>
    <scope>NUCLEOTIDE SEQUENCE [LARGE SCALE GENOMIC DNA]</scope>
    <source>
        <strain evidence="2 3">C2206</strain>
    </source>
</reference>
<gene>
    <name evidence="2" type="ORF">XM38_004020</name>
</gene>
<evidence type="ECO:0000256" key="1">
    <source>
        <dbReference type="SAM" id="MobiDB-lite"/>
    </source>
</evidence>
<keyword evidence="3" id="KW-1185">Reference proteome</keyword>
<dbReference type="EMBL" id="CP021983">
    <property type="protein sequence ID" value="ASC69475.1"/>
    <property type="molecule type" value="Genomic_DNA"/>
</dbReference>
<evidence type="ECO:0000313" key="3">
    <source>
        <dbReference type="Proteomes" id="UP000191901"/>
    </source>
</evidence>
<accession>A0A1Z3HGT3</accession>
<feature type="region of interest" description="Disordered" evidence="1">
    <location>
        <begin position="16"/>
        <end position="58"/>
    </location>
</feature>
<sequence length="58" mass="6429">MVRPMYLCRQQQRYRQAPYQVTEQPQPGEGTAKSMDIESTAGGGQQRIPDQMGADADG</sequence>
<protein>
    <submittedName>
        <fullName evidence="2">Uncharacterized protein</fullName>
    </submittedName>
</protein>
<dbReference type="KEGG" id="hhg:XM38_004020"/>
<name>A0A1Z3HGT3_9CYAN</name>